<evidence type="ECO:0000256" key="1">
    <source>
        <dbReference type="ARBA" id="ARBA00006218"/>
    </source>
</evidence>
<dbReference type="PANTHER" id="PTHR12817">
    <property type="entry name" value="TRAFFICKING PROTEIN PARTICLE COMPLEX SUBUNIT 6B"/>
    <property type="match status" value="1"/>
</dbReference>
<feature type="compositionally biased region" description="Basic and acidic residues" evidence="2">
    <location>
        <begin position="568"/>
        <end position="582"/>
    </location>
</feature>
<feature type="region of interest" description="Disordered" evidence="2">
    <location>
        <begin position="889"/>
        <end position="919"/>
    </location>
</feature>
<dbReference type="EMBL" id="JAPCXB010000077">
    <property type="protein sequence ID" value="KAJ1609808.1"/>
    <property type="molecule type" value="Genomic_DNA"/>
</dbReference>
<feature type="compositionally biased region" description="Basic residues" evidence="2">
    <location>
        <begin position="757"/>
        <end position="775"/>
    </location>
</feature>
<dbReference type="InterPro" id="IPR007194">
    <property type="entry name" value="TRAPP_component"/>
</dbReference>
<evidence type="ECO:0000313" key="3">
    <source>
        <dbReference type="EMBL" id="KAJ1609808.1"/>
    </source>
</evidence>
<feature type="compositionally biased region" description="Polar residues" evidence="2">
    <location>
        <begin position="651"/>
        <end position="664"/>
    </location>
</feature>
<dbReference type="InterPro" id="IPR024096">
    <property type="entry name" value="NO_sig/Golgi_transp_ligand-bd"/>
</dbReference>
<name>A0ABQ8P674_9CRYT</name>
<sequence length="1055" mass="119936">MEMNNKVSLSLLTFLRYEYLNYCIEKSSELITDEKNFQLDTDSKKLSISGMQVYKDSLIRELSMSTLEESGFYLGIRLVERLSVFRHRIYDQKEIIKFICKDLWSFIFLKQADRLKTNRRGGYAILDNELMWLSKLPSSININSRKVQFEPAINVITVCGIIRGALQHLGLTCSVAAEVSKIPSYLYEKLCALMHISGTRSNSITPMRRPFETFVTGNDGIYKSVERWRSKCYSPNDDYLSPSFLDDTCSLSSSPIFYDETPKTVFGTPTTSPCNRNGGSKKIRVSIGSMRANSNENTPTNNSNFRRSASISTPMLTPRSAKNAVHDEEGFLIPDLPGTSKRRHYRNNYRNDLLDSYNKRQSVDPVHITMPPRLGLPSQTPLNMKDQYRKSPLPVVSANLDYRTAYMGERLAMRAKDLRKNCGAYLYETPLYRSREYYDNSCSDEPEIICEDDLVLHHGEILRNRYSKLYKTRVPPNDISDVRSRSLSSYYSGDIVGTYSPVSRSNSVAMNHHSSILGNFRSNNKRRRLGSYISSQNDILQQNIQLIDQSLERCSNNGSANLESESFDSLRDNEHYTPESRNRSRRKSNRLSKVESDIGDCESVKAASNKNNKSMPRTESSYVLCSPDDINQLECSIDESGHPLDDGKNISEISESNKSHVSQQRTDHAPLDITSCSPENGYDMPETHDQAIVIETDSADKFQASPGSDASLDEIVPHPIQAESGSQGIDELAFENENSAKNNFTEANNFENESARTKRHGTKDRKKHGRGKNINRRRHIDYHIPIDQVKPQSGLTEKQIMDSPNIDDSSRRYPKRLRTAPLKWYLGERLEYQRDEKNELGYTIAAIHKVANPKMLPNERGSIHPNNEVVSKKDLQTKIVERRISGKNAVFSKSKSKPENANTSKRAKSKKNATQTEYTESKSNAVVLKDYETNQEFSMISVFDRNELCWADVEYTAGKPYNVALSFISSQATCCEIRLPPLTEKGLDESQDNYILGHVFKAPDNNSLQIMISDSNIYNIGVGDWFLIPDNTNYNFSNTSDHSEIYISLYVIKDS</sequence>
<proteinExistence type="inferred from homology"/>
<dbReference type="Pfam" id="PF04051">
    <property type="entry name" value="TRAPP"/>
    <property type="match status" value="1"/>
</dbReference>
<dbReference type="Gene3D" id="3.30.1380.20">
    <property type="entry name" value="Trafficking protein particle complex subunit 3"/>
    <property type="match status" value="1"/>
</dbReference>
<feature type="region of interest" description="Disordered" evidence="2">
    <location>
        <begin position="747"/>
        <end position="775"/>
    </location>
</feature>
<feature type="region of interest" description="Disordered" evidence="2">
    <location>
        <begin position="562"/>
        <end position="597"/>
    </location>
</feature>
<feature type="compositionally biased region" description="Low complexity" evidence="2">
    <location>
        <begin position="293"/>
        <end position="304"/>
    </location>
</feature>
<accession>A0ABQ8P674</accession>
<dbReference type="SUPFAM" id="SSF111126">
    <property type="entry name" value="Ligand-binding domain in the NO signalling and Golgi transport"/>
    <property type="match status" value="1"/>
</dbReference>
<gene>
    <name evidence="3" type="ORF">OJ252_2073</name>
</gene>
<keyword evidence="4" id="KW-1185">Reference proteome</keyword>
<comment type="similarity">
    <text evidence="1">Belongs to the TRAPP small subunits family. BET3 subfamily.</text>
</comment>
<feature type="region of interest" description="Disordered" evidence="2">
    <location>
        <begin position="289"/>
        <end position="323"/>
    </location>
</feature>
<dbReference type="Proteomes" id="UP001071777">
    <property type="component" value="Unassembled WGS sequence"/>
</dbReference>
<dbReference type="CDD" id="cd14944">
    <property type="entry name" value="TRAPPC6A_Trs33"/>
    <property type="match status" value="1"/>
</dbReference>
<feature type="compositionally biased region" description="Polar residues" evidence="2">
    <location>
        <begin position="305"/>
        <end position="315"/>
    </location>
</feature>
<protein>
    <submittedName>
        <fullName evidence="3">Uncharacterized protein</fullName>
    </submittedName>
</protein>
<feature type="region of interest" description="Disordered" evidence="2">
    <location>
        <begin position="636"/>
        <end position="678"/>
    </location>
</feature>
<evidence type="ECO:0000256" key="2">
    <source>
        <dbReference type="SAM" id="MobiDB-lite"/>
    </source>
</evidence>
<organism evidence="3 4">
    <name type="scientific">Cryptosporidium canis</name>
    <dbReference type="NCBI Taxonomy" id="195482"/>
    <lineage>
        <taxon>Eukaryota</taxon>
        <taxon>Sar</taxon>
        <taxon>Alveolata</taxon>
        <taxon>Apicomplexa</taxon>
        <taxon>Conoidasida</taxon>
        <taxon>Coccidia</taxon>
        <taxon>Eucoccidiorida</taxon>
        <taxon>Eimeriorina</taxon>
        <taxon>Cryptosporidiidae</taxon>
        <taxon>Cryptosporidium</taxon>
    </lineage>
</organism>
<dbReference type="PANTHER" id="PTHR12817:SF0">
    <property type="entry name" value="GEO08327P1"/>
    <property type="match status" value="1"/>
</dbReference>
<comment type="caution">
    <text evidence="3">The sequence shown here is derived from an EMBL/GenBank/DDBJ whole genome shotgun (WGS) entry which is preliminary data.</text>
</comment>
<evidence type="ECO:0000313" key="4">
    <source>
        <dbReference type="Proteomes" id="UP001071777"/>
    </source>
</evidence>
<feature type="compositionally biased region" description="Basic and acidic residues" evidence="2">
    <location>
        <begin position="639"/>
        <end position="649"/>
    </location>
</feature>
<reference evidence="3" key="1">
    <citation type="submission" date="2022-10" db="EMBL/GenBank/DDBJ databases">
        <title>Adaptive evolution leads to modifications in subtelomeric GC content in a zoonotic Cryptosporidium species.</title>
        <authorList>
            <person name="Li J."/>
            <person name="Feng Y."/>
            <person name="Xiao L."/>
        </authorList>
    </citation>
    <scope>NUCLEOTIDE SEQUENCE</scope>
    <source>
        <strain evidence="3">25894</strain>
    </source>
</reference>
<dbReference type="InterPro" id="IPR037992">
    <property type="entry name" value="TRAPPC6/Trs33"/>
</dbReference>